<evidence type="ECO:0000313" key="6">
    <source>
        <dbReference type="EMBL" id="MBO0452429.1"/>
    </source>
</evidence>
<dbReference type="Pfam" id="PF13411">
    <property type="entry name" value="MerR_1"/>
    <property type="match status" value="1"/>
</dbReference>
<keyword evidence="3" id="KW-0238">DNA-binding</keyword>
<dbReference type="InterPro" id="IPR009061">
    <property type="entry name" value="DNA-bd_dom_put_sf"/>
</dbReference>
<evidence type="ECO:0000256" key="4">
    <source>
        <dbReference type="ARBA" id="ARBA00023163"/>
    </source>
</evidence>
<reference evidence="6 7" key="1">
    <citation type="submission" date="2021-03" db="EMBL/GenBank/DDBJ databases">
        <title>Enterococcal diversity collection.</title>
        <authorList>
            <person name="Gilmore M.S."/>
            <person name="Schwartzman J."/>
            <person name="Van Tyne D."/>
            <person name="Martin M."/>
            <person name="Earl A.M."/>
            <person name="Manson A.L."/>
            <person name="Straub T."/>
            <person name="Salamzade R."/>
            <person name="Saavedra J."/>
            <person name="Lebreton F."/>
            <person name="Prichula J."/>
            <person name="Schaufler K."/>
            <person name="Gaca A."/>
            <person name="Sgardioli B."/>
            <person name="Wagenaar J."/>
            <person name="Strong T."/>
        </authorList>
    </citation>
    <scope>NUCLEOTIDE SEQUENCE [LARGE SCALE GENOMIC DNA]</scope>
    <source>
        <strain evidence="6 7">MJM16</strain>
    </source>
</reference>
<keyword evidence="1" id="KW-0678">Repressor</keyword>
<keyword evidence="2" id="KW-0805">Transcription regulation</keyword>
<feature type="domain" description="HTH merR-type" evidence="5">
    <location>
        <begin position="13"/>
        <end position="73"/>
    </location>
</feature>
<dbReference type="PANTHER" id="PTHR30204">
    <property type="entry name" value="REDOX-CYCLING DRUG-SENSING TRANSCRIPTIONAL ACTIVATOR SOXR"/>
    <property type="match status" value="1"/>
</dbReference>
<sequence length="264" mass="31283">MEEKYLTNDLLSITGMTRDTLRHYEQKGLIQPEKDTYNNYRQFRFADIYRLLTIDFYRKRGFSINEVKNLQENFNELDFPQLMQQKKLEMEEKLQYYSSTLDRINKLAMFQQELAETLDCLTLERMPLYEVLGSFSEFDAFEEYHQILAHCSNEDILSSIVRSFAFDETGLNHSRMLIVKEVSDNCLQEGKEYLNASRCIRLIVTETLGEENSEEMAHQLFEKILNYSLEKNLEPLGEAFVFTKMVTYQDRNEQAVLEIFVPVK</sequence>
<protein>
    <submittedName>
        <fullName evidence="6">MerR family transcriptional regulator</fullName>
    </submittedName>
</protein>
<evidence type="ECO:0000256" key="1">
    <source>
        <dbReference type="ARBA" id="ARBA00022491"/>
    </source>
</evidence>
<dbReference type="RefSeq" id="WP_207108200.1">
    <property type="nucleotide sequence ID" value="NZ_JAFLVR010000020.1"/>
</dbReference>
<dbReference type="PANTHER" id="PTHR30204:SF69">
    <property type="entry name" value="MERR-FAMILY TRANSCRIPTIONAL REGULATOR"/>
    <property type="match status" value="1"/>
</dbReference>
<dbReference type="PROSITE" id="PS50937">
    <property type="entry name" value="HTH_MERR_2"/>
    <property type="match status" value="1"/>
</dbReference>
<accession>A0ABS3HHK8</accession>
<name>A0ABS3HHK8_9ENTE</name>
<dbReference type="EMBL" id="JAFLVR010000020">
    <property type="protein sequence ID" value="MBO0452429.1"/>
    <property type="molecule type" value="Genomic_DNA"/>
</dbReference>
<dbReference type="Gene3D" id="1.10.1660.10">
    <property type="match status" value="1"/>
</dbReference>
<proteinExistence type="predicted"/>
<evidence type="ECO:0000256" key="3">
    <source>
        <dbReference type="ARBA" id="ARBA00023125"/>
    </source>
</evidence>
<dbReference type="SMART" id="SM00422">
    <property type="entry name" value="HTH_MERR"/>
    <property type="match status" value="1"/>
</dbReference>
<comment type="caution">
    <text evidence="6">The sequence shown here is derived from an EMBL/GenBank/DDBJ whole genome shotgun (WGS) entry which is preliminary data.</text>
</comment>
<dbReference type="InterPro" id="IPR047057">
    <property type="entry name" value="MerR_fam"/>
</dbReference>
<evidence type="ECO:0000259" key="5">
    <source>
        <dbReference type="PROSITE" id="PS50937"/>
    </source>
</evidence>
<dbReference type="CDD" id="cd00592">
    <property type="entry name" value="HTH_MerR-like"/>
    <property type="match status" value="1"/>
</dbReference>
<evidence type="ECO:0000256" key="2">
    <source>
        <dbReference type="ARBA" id="ARBA00023015"/>
    </source>
</evidence>
<keyword evidence="4" id="KW-0804">Transcription</keyword>
<organism evidence="6 7">
    <name type="scientific">Candidatus Enterococcus murrayae</name>
    <dbReference type="NCBI Taxonomy" id="2815321"/>
    <lineage>
        <taxon>Bacteria</taxon>
        <taxon>Bacillati</taxon>
        <taxon>Bacillota</taxon>
        <taxon>Bacilli</taxon>
        <taxon>Lactobacillales</taxon>
        <taxon>Enterococcaceae</taxon>
        <taxon>Enterococcus</taxon>
    </lineage>
</organism>
<keyword evidence="7" id="KW-1185">Reference proteome</keyword>
<dbReference type="Proteomes" id="UP000664495">
    <property type="component" value="Unassembled WGS sequence"/>
</dbReference>
<evidence type="ECO:0000313" key="7">
    <source>
        <dbReference type="Proteomes" id="UP000664495"/>
    </source>
</evidence>
<dbReference type="SUPFAM" id="SSF46955">
    <property type="entry name" value="Putative DNA-binding domain"/>
    <property type="match status" value="1"/>
</dbReference>
<gene>
    <name evidence="6" type="ORF">JZO85_09120</name>
</gene>
<dbReference type="InterPro" id="IPR000551">
    <property type="entry name" value="MerR-type_HTH_dom"/>
</dbReference>